<reference evidence="1 2" key="1">
    <citation type="submission" date="2014-04" db="EMBL/GenBank/DDBJ databases">
        <authorList>
            <consortium name="DOE Joint Genome Institute"/>
            <person name="Kuo A."/>
            <person name="Kohler A."/>
            <person name="Costa M.D."/>
            <person name="Nagy L.G."/>
            <person name="Floudas D."/>
            <person name="Copeland A."/>
            <person name="Barry K.W."/>
            <person name="Cichocki N."/>
            <person name="Veneault-Fourrey C."/>
            <person name="LaButti K."/>
            <person name="Lindquist E.A."/>
            <person name="Lipzen A."/>
            <person name="Lundell T."/>
            <person name="Morin E."/>
            <person name="Murat C."/>
            <person name="Sun H."/>
            <person name="Tunlid A."/>
            <person name="Henrissat B."/>
            <person name="Grigoriev I.V."/>
            <person name="Hibbett D.S."/>
            <person name="Martin F."/>
            <person name="Nordberg H.P."/>
            <person name="Cantor M.N."/>
            <person name="Hua S.X."/>
        </authorList>
    </citation>
    <scope>NUCLEOTIDE SEQUENCE [LARGE SCALE GENOMIC DNA]</scope>
    <source>
        <strain evidence="1 2">Marx 270</strain>
    </source>
</reference>
<dbReference type="OrthoDB" id="2676086at2759"/>
<gene>
    <name evidence="1" type="ORF">M404DRAFT_1004836</name>
</gene>
<organism evidence="1 2">
    <name type="scientific">Pisolithus tinctorius Marx 270</name>
    <dbReference type="NCBI Taxonomy" id="870435"/>
    <lineage>
        <taxon>Eukaryota</taxon>
        <taxon>Fungi</taxon>
        <taxon>Dikarya</taxon>
        <taxon>Basidiomycota</taxon>
        <taxon>Agaricomycotina</taxon>
        <taxon>Agaricomycetes</taxon>
        <taxon>Agaricomycetidae</taxon>
        <taxon>Boletales</taxon>
        <taxon>Sclerodermatineae</taxon>
        <taxon>Pisolithaceae</taxon>
        <taxon>Pisolithus</taxon>
    </lineage>
</organism>
<sequence length="111" mass="12561">MKLSATEDDDEQRALEEDITGKILWLSWCGICTEAEQLLPEVASYIRREGNMKFLIIARKEYVELDDDQANMRRIMLDAGAGTSKHQLLLAARAAEQIKWPDSQIPSPSVL</sequence>
<evidence type="ECO:0000313" key="1">
    <source>
        <dbReference type="EMBL" id="KIN99157.1"/>
    </source>
</evidence>
<dbReference type="Proteomes" id="UP000054217">
    <property type="component" value="Unassembled WGS sequence"/>
</dbReference>
<dbReference type="EMBL" id="KN832007">
    <property type="protein sequence ID" value="KIN99157.1"/>
    <property type="molecule type" value="Genomic_DNA"/>
</dbReference>
<keyword evidence="2" id="KW-1185">Reference proteome</keyword>
<dbReference type="InParanoid" id="A0A0C3IQC6"/>
<evidence type="ECO:0008006" key="3">
    <source>
        <dbReference type="Google" id="ProtNLM"/>
    </source>
</evidence>
<evidence type="ECO:0000313" key="2">
    <source>
        <dbReference type="Proteomes" id="UP000054217"/>
    </source>
</evidence>
<proteinExistence type="predicted"/>
<dbReference type="AlphaFoldDB" id="A0A0C3IQC6"/>
<name>A0A0C3IQC6_PISTI</name>
<reference evidence="2" key="2">
    <citation type="submission" date="2015-01" db="EMBL/GenBank/DDBJ databases">
        <title>Evolutionary Origins and Diversification of the Mycorrhizal Mutualists.</title>
        <authorList>
            <consortium name="DOE Joint Genome Institute"/>
            <consortium name="Mycorrhizal Genomics Consortium"/>
            <person name="Kohler A."/>
            <person name="Kuo A."/>
            <person name="Nagy L.G."/>
            <person name="Floudas D."/>
            <person name="Copeland A."/>
            <person name="Barry K.W."/>
            <person name="Cichocki N."/>
            <person name="Veneault-Fourrey C."/>
            <person name="LaButti K."/>
            <person name="Lindquist E.A."/>
            <person name="Lipzen A."/>
            <person name="Lundell T."/>
            <person name="Morin E."/>
            <person name="Murat C."/>
            <person name="Riley R."/>
            <person name="Ohm R."/>
            <person name="Sun H."/>
            <person name="Tunlid A."/>
            <person name="Henrissat B."/>
            <person name="Grigoriev I.V."/>
            <person name="Hibbett D.S."/>
            <person name="Martin F."/>
        </authorList>
    </citation>
    <scope>NUCLEOTIDE SEQUENCE [LARGE SCALE GENOMIC DNA]</scope>
    <source>
        <strain evidence="2">Marx 270</strain>
    </source>
</reference>
<protein>
    <recommendedName>
        <fullName evidence="3">Thioredoxin domain-containing protein</fullName>
    </recommendedName>
</protein>
<accession>A0A0C3IQC6</accession>
<dbReference type="HOGENOM" id="CLU_119169_0_0_1"/>